<evidence type="ECO:0000313" key="2">
    <source>
        <dbReference type="EMBL" id="QFZ87468.1"/>
    </source>
</evidence>
<feature type="compositionally biased region" description="Polar residues" evidence="1">
    <location>
        <begin position="1"/>
        <end position="10"/>
    </location>
</feature>
<gene>
    <name evidence="2" type="ORF">GFK26_03590</name>
</gene>
<name>A0A5Q0MEK0_VARPD</name>
<dbReference type="InterPro" id="IPR002514">
    <property type="entry name" value="Transposase_8"/>
</dbReference>
<dbReference type="GO" id="GO:0006313">
    <property type="term" value="P:DNA transposition"/>
    <property type="evidence" value="ECO:0007669"/>
    <property type="project" value="InterPro"/>
</dbReference>
<dbReference type="SUPFAM" id="SSF46689">
    <property type="entry name" value="Homeodomain-like"/>
    <property type="match status" value="1"/>
</dbReference>
<reference evidence="2 3" key="1">
    <citation type="submission" date="2019-10" db="EMBL/GenBank/DDBJ databases">
        <title>Complete genome sequence of Variovorax paradoxus 5C-2.</title>
        <authorList>
            <person name="Gogoleva N.E."/>
            <person name="Balkin A.S."/>
        </authorList>
    </citation>
    <scope>NUCLEOTIDE SEQUENCE [LARGE SCALE GENOMIC DNA]</scope>
    <source>
        <strain evidence="2 3">5C-2</strain>
    </source>
</reference>
<dbReference type="InterPro" id="IPR009057">
    <property type="entry name" value="Homeodomain-like_sf"/>
</dbReference>
<evidence type="ECO:0000313" key="3">
    <source>
        <dbReference type="Proteomes" id="UP000326780"/>
    </source>
</evidence>
<dbReference type="GO" id="GO:0004803">
    <property type="term" value="F:transposase activity"/>
    <property type="evidence" value="ECO:0007669"/>
    <property type="project" value="InterPro"/>
</dbReference>
<dbReference type="Proteomes" id="UP000326780">
    <property type="component" value="Chromosome"/>
</dbReference>
<dbReference type="AlphaFoldDB" id="A0A5Q0MEK0"/>
<dbReference type="Pfam" id="PF01527">
    <property type="entry name" value="HTH_Tnp_1"/>
    <property type="match status" value="1"/>
</dbReference>
<dbReference type="GO" id="GO:0003677">
    <property type="term" value="F:DNA binding"/>
    <property type="evidence" value="ECO:0007669"/>
    <property type="project" value="InterPro"/>
</dbReference>
<evidence type="ECO:0000256" key="1">
    <source>
        <dbReference type="SAM" id="MobiDB-lite"/>
    </source>
</evidence>
<feature type="region of interest" description="Disordered" evidence="1">
    <location>
        <begin position="1"/>
        <end position="28"/>
    </location>
</feature>
<accession>A0A5Q0MEK0</accession>
<proteinExistence type="predicted"/>
<dbReference type="EMBL" id="CP045644">
    <property type="protein sequence ID" value="QFZ87468.1"/>
    <property type="molecule type" value="Genomic_DNA"/>
</dbReference>
<sequence>MGAQSPSTTLGGHVSTIPDQQAGTRRRRRIHSDEFKANAVASCMQPGMSMAAVAMAQGVNANRLRRWVRDAEMNSGITVVNATTAEAPKAQEAKTVFVPVSLPPPVQPAHVSDVRIELRRGPIVVTVTWPASAPASARPGCASCFDDPHRRDVACCRSHRHARRR</sequence>
<dbReference type="Gene3D" id="1.10.10.60">
    <property type="entry name" value="Homeodomain-like"/>
    <property type="match status" value="1"/>
</dbReference>
<protein>
    <submittedName>
        <fullName evidence="2">Transposase</fullName>
    </submittedName>
</protein>
<organism evidence="2 3">
    <name type="scientific">Variovorax paradoxus</name>
    <dbReference type="NCBI Taxonomy" id="34073"/>
    <lineage>
        <taxon>Bacteria</taxon>
        <taxon>Pseudomonadati</taxon>
        <taxon>Pseudomonadota</taxon>
        <taxon>Betaproteobacteria</taxon>
        <taxon>Burkholderiales</taxon>
        <taxon>Comamonadaceae</taxon>
        <taxon>Variovorax</taxon>
    </lineage>
</organism>